<protein>
    <recommendedName>
        <fullName evidence="3">Phosducin domain-containing protein</fullName>
    </recommendedName>
</protein>
<dbReference type="Proteomes" id="UP000001449">
    <property type="component" value="Chromosome 2"/>
</dbReference>
<feature type="compositionally biased region" description="Basic and acidic residues" evidence="2">
    <location>
        <begin position="53"/>
        <end position="63"/>
    </location>
</feature>
<dbReference type="PANTHER" id="PTHR45809">
    <property type="entry name" value="VIRAL IAP-ASSOCIATED FACTOR HOMOLOG"/>
    <property type="match status" value="1"/>
</dbReference>
<gene>
    <name evidence="4" type="ORF">THAPSDRAFT_2831</name>
</gene>
<dbReference type="InterPro" id="IPR036249">
    <property type="entry name" value="Thioredoxin-like_sf"/>
</dbReference>
<evidence type="ECO:0000256" key="1">
    <source>
        <dbReference type="ARBA" id="ARBA00009686"/>
    </source>
</evidence>
<dbReference type="InterPro" id="IPR024253">
    <property type="entry name" value="Phosducin_thioredoxin-like_dom"/>
</dbReference>
<evidence type="ECO:0000313" key="4">
    <source>
        <dbReference type="EMBL" id="EED95458.1"/>
    </source>
</evidence>
<dbReference type="STRING" id="35128.B8BVG7"/>
<evidence type="ECO:0000259" key="3">
    <source>
        <dbReference type="Pfam" id="PF02114"/>
    </source>
</evidence>
<dbReference type="KEGG" id="tps:THAPSDRAFT_2831"/>
<dbReference type="GeneID" id="7452335"/>
<dbReference type="RefSeq" id="XP_002288015.1">
    <property type="nucleotide sequence ID" value="XM_002287979.1"/>
</dbReference>
<evidence type="ECO:0000313" key="5">
    <source>
        <dbReference type="Proteomes" id="UP000001449"/>
    </source>
</evidence>
<dbReference type="Pfam" id="PF02114">
    <property type="entry name" value="Phosducin"/>
    <property type="match status" value="1"/>
</dbReference>
<dbReference type="InterPro" id="IPR051498">
    <property type="entry name" value="Phosducin-like_chap/apop_reg"/>
</dbReference>
<feature type="domain" description="Phosducin" evidence="3">
    <location>
        <begin position="102"/>
        <end position="256"/>
    </location>
</feature>
<dbReference type="PANTHER" id="PTHR45809:SF3">
    <property type="entry name" value="VIRAL IAP-ASSOCIATED FACTOR HOMOLOG"/>
    <property type="match status" value="1"/>
</dbReference>
<dbReference type="GO" id="GO:0005737">
    <property type="term" value="C:cytoplasm"/>
    <property type="evidence" value="ECO:0000318"/>
    <property type="project" value="GO_Central"/>
</dbReference>
<feature type="region of interest" description="Disordered" evidence="2">
    <location>
        <begin position="43"/>
        <end position="106"/>
    </location>
</feature>
<name>B8BVG7_THAPS</name>
<dbReference type="PaxDb" id="35128-Thaps2831"/>
<dbReference type="OMA" id="VQYRYGN"/>
<comment type="similarity">
    <text evidence="1">Belongs to the phosducin family.</text>
</comment>
<feature type="region of interest" description="Disordered" evidence="2">
    <location>
        <begin position="1"/>
        <end position="20"/>
    </location>
</feature>
<dbReference type="AlphaFoldDB" id="B8BVG7"/>
<organism evidence="4 5">
    <name type="scientific">Thalassiosira pseudonana</name>
    <name type="common">Marine diatom</name>
    <name type="synonym">Cyclotella nana</name>
    <dbReference type="NCBI Taxonomy" id="35128"/>
    <lineage>
        <taxon>Eukaryota</taxon>
        <taxon>Sar</taxon>
        <taxon>Stramenopiles</taxon>
        <taxon>Ochrophyta</taxon>
        <taxon>Bacillariophyta</taxon>
        <taxon>Coscinodiscophyceae</taxon>
        <taxon>Thalassiosirophycidae</taxon>
        <taxon>Thalassiosirales</taxon>
        <taxon>Thalassiosiraceae</taxon>
        <taxon>Thalassiosira</taxon>
    </lineage>
</organism>
<dbReference type="SUPFAM" id="SSF52833">
    <property type="entry name" value="Thioredoxin-like"/>
    <property type="match status" value="1"/>
</dbReference>
<dbReference type="GO" id="GO:0006457">
    <property type="term" value="P:protein folding"/>
    <property type="evidence" value="ECO:0000318"/>
    <property type="project" value="GO_Central"/>
</dbReference>
<sequence>MEGRGTTNYDPDKPSYGFSTATTEFDDALMSRGIVNFEQAMLAKGASPAEASRLTELHERECEPQSYPKQPDKGTSSNNRAGDGHDADDASSSSERTSDVDDDDDDEFLSKYRAMRIKEMKTGTSSPSKNHHHRYGDVIYISRPDWQREVTEASRDGLWVVVNLTRSSSSMTIRHDEMCDTVEESFKTLADQYEDIKFVSIPSTSAIENWPVENLPTIFCYRFGKLQQQLIGIASFGGPGLNSGRLEWRLANLGVLESDLKDDPDPDHYDRVNRTKASHPYTSNITSKFGGAMSQLSTGREEDDNDHYDCVD</sequence>
<dbReference type="EMBL" id="CM000639">
    <property type="protein sequence ID" value="EED95458.1"/>
    <property type="molecule type" value="Genomic_DNA"/>
</dbReference>
<dbReference type="eggNOG" id="KOG3170">
    <property type="taxonomic scope" value="Eukaryota"/>
</dbReference>
<dbReference type="InParanoid" id="B8BVG7"/>
<accession>B8BVG7</accession>
<proteinExistence type="inferred from homology"/>
<keyword evidence="5" id="KW-1185">Reference proteome</keyword>
<reference evidence="4 5" key="1">
    <citation type="journal article" date="2004" name="Science">
        <title>The genome of the diatom Thalassiosira pseudonana: ecology, evolution, and metabolism.</title>
        <authorList>
            <person name="Armbrust E.V."/>
            <person name="Berges J.A."/>
            <person name="Bowler C."/>
            <person name="Green B.R."/>
            <person name="Martinez D."/>
            <person name="Putnam N.H."/>
            <person name="Zhou S."/>
            <person name="Allen A.E."/>
            <person name="Apt K.E."/>
            <person name="Bechner M."/>
            <person name="Brzezinski M.A."/>
            <person name="Chaal B.K."/>
            <person name="Chiovitti A."/>
            <person name="Davis A.K."/>
            <person name="Demarest M.S."/>
            <person name="Detter J.C."/>
            <person name="Glavina T."/>
            <person name="Goodstein D."/>
            <person name="Hadi M.Z."/>
            <person name="Hellsten U."/>
            <person name="Hildebrand M."/>
            <person name="Jenkins B.D."/>
            <person name="Jurka J."/>
            <person name="Kapitonov V.V."/>
            <person name="Kroger N."/>
            <person name="Lau W.W."/>
            <person name="Lane T.W."/>
            <person name="Larimer F.W."/>
            <person name="Lippmeier J.C."/>
            <person name="Lucas S."/>
            <person name="Medina M."/>
            <person name="Montsant A."/>
            <person name="Obornik M."/>
            <person name="Parker M.S."/>
            <person name="Palenik B."/>
            <person name="Pazour G.J."/>
            <person name="Richardson P.M."/>
            <person name="Rynearson T.A."/>
            <person name="Saito M.A."/>
            <person name="Schwartz D.C."/>
            <person name="Thamatrakoln K."/>
            <person name="Valentin K."/>
            <person name="Vardi A."/>
            <person name="Wilkerson F.P."/>
            <person name="Rokhsar D.S."/>
        </authorList>
    </citation>
    <scope>NUCLEOTIDE SEQUENCE [LARGE SCALE GENOMIC DNA]</scope>
    <source>
        <strain evidence="4 5">CCMP1335</strain>
    </source>
</reference>
<dbReference type="Gene3D" id="3.40.30.10">
    <property type="entry name" value="Glutaredoxin"/>
    <property type="match status" value="1"/>
</dbReference>
<dbReference type="HOGENOM" id="CLU_892793_0_0_1"/>
<evidence type="ECO:0000256" key="2">
    <source>
        <dbReference type="SAM" id="MobiDB-lite"/>
    </source>
</evidence>
<reference evidence="4 5" key="2">
    <citation type="journal article" date="2008" name="Nature">
        <title>The Phaeodactylum genome reveals the evolutionary history of diatom genomes.</title>
        <authorList>
            <person name="Bowler C."/>
            <person name="Allen A.E."/>
            <person name="Badger J.H."/>
            <person name="Grimwood J."/>
            <person name="Jabbari K."/>
            <person name="Kuo A."/>
            <person name="Maheswari U."/>
            <person name="Martens C."/>
            <person name="Maumus F."/>
            <person name="Otillar R.P."/>
            <person name="Rayko E."/>
            <person name="Salamov A."/>
            <person name="Vandepoele K."/>
            <person name="Beszteri B."/>
            <person name="Gruber A."/>
            <person name="Heijde M."/>
            <person name="Katinka M."/>
            <person name="Mock T."/>
            <person name="Valentin K."/>
            <person name="Verret F."/>
            <person name="Berges J.A."/>
            <person name="Brownlee C."/>
            <person name="Cadoret J.P."/>
            <person name="Chiovitti A."/>
            <person name="Choi C.J."/>
            <person name="Coesel S."/>
            <person name="De Martino A."/>
            <person name="Detter J.C."/>
            <person name="Durkin C."/>
            <person name="Falciatore A."/>
            <person name="Fournet J."/>
            <person name="Haruta M."/>
            <person name="Huysman M.J."/>
            <person name="Jenkins B.D."/>
            <person name="Jiroutova K."/>
            <person name="Jorgensen R.E."/>
            <person name="Joubert Y."/>
            <person name="Kaplan A."/>
            <person name="Kroger N."/>
            <person name="Kroth P.G."/>
            <person name="La Roche J."/>
            <person name="Lindquist E."/>
            <person name="Lommer M."/>
            <person name="Martin-Jezequel V."/>
            <person name="Lopez P.J."/>
            <person name="Lucas S."/>
            <person name="Mangogna M."/>
            <person name="McGinnis K."/>
            <person name="Medlin L.K."/>
            <person name="Montsant A."/>
            <person name="Oudot-Le Secq M.P."/>
            <person name="Napoli C."/>
            <person name="Obornik M."/>
            <person name="Parker M.S."/>
            <person name="Petit J.L."/>
            <person name="Porcel B.M."/>
            <person name="Poulsen N."/>
            <person name="Robison M."/>
            <person name="Rychlewski L."/>
            <person name="Rynearson T.A."/>
            <person name="Schmutz J."/>
            <person name="Shapiro H."/>
            <person name="Siaut M."/>
            <person name="Stanley M."/>
            <person name="Sussman M.R."/>
            <person name="Taylor A.R."/>
            <person name="Vardi A."/>
            <person name="von Dassow P."/>
            <person name="Vyverman W."/>
            <person name="Willis A."/>
            <person name="Wyrwicz L.S."/>
            <person name="Rokhsar D.S."/>
            <person name="Weissenbach J."/>
            <person name="Armbrust E.V."/>
            <person name="Green B.R."/>
            <person name="Van de Peer Y."/>
            <person name="Grigoriev I.V."/>
        </authorList>
    </citation>
    <scope>NUCLEOTIDE SEQUENCE [LARGE SCALE GENOMIC DNA]</scope>
    <source>
        <strain evidence="4 5">CCMP1335</strain>
    </source>
</reference>